<dbReference type="InterPro" id="IPR058563">
    <property type="entry name" value="Trs120_TRAPPC9_N"/>
</dbReference>
<dbReference type="Proteomes" id="UP000660262">
    <property type="component" value="Unassembled WGS sequence"/>
</dbReference>
<dbReference type="InterPro" id="IPR013935">
    <property type="entry name" value="Trs120_TRAPPC9"/>
</dbReference>
<organism evidence="3 4">
    <name type="scientific">Pycnococcus provasolii</name>
    <dbReference type="NCBI Taxonomy" id="41880"/>
    <lineage>
        <taxon>Eukaryota</taxon>
        <taxon>Viridiplantae</taxon>
        <taxon>Chlorophyta</taxon>
        <taxon>Pseudoscourfieldiophyceae</taxon>
        <taxon>Pseudoscourfieldiales</taxon>
        <taxon>Pycnococcaceae</taxon>
        <taxon>Pycnococcus</taxon>
    </lineage>
</organism>
<dbReference type="GO" id="GO:0005802">
    <property type="term" value="C:trans-Golgi network"/>
    <property type="evidence" value="ECO:0007669"/>
    <property type="project" value="TreeGrafter"/>
</dbReference>
<dbReference type="EMBL" id="BNJQ01000002">
    <property type="protein sequence ID" value="GHP01991.1"/>
    <property type="molecule type" value="Genomic_DNA"/>
</dbReference>
<dbReference type="PANTHER" id="PTHR21512:SF5">
    <property type="entry name" value="TRAFFICKING PROTEIN PARTICLE COMPLEX SUBUNIT 9"/>
    <property type="match status" value="1"/>
</dbReference>
<comment type="caution">
    <text evidence="3">The sequence shown here is derived from an EMBL/GenBank/DDBJ whole genome shotgun (WGS) entry which is preliminary data.</text>
</comment>
<gene>
    <name evidence="3" type="ORF">PPROV_000074700</name>
</gene>
<feature type="region of interest" description="Disordered" evidence="1">
    <location>
        <begin position="264"/>
        <end position="318"/>
    </location>
</feature>
<protein>
    <recommendedName>
        <fullName evidence="2">Trs120/TRAPPC9 N-terminal domain-containing protein</fullName>
    </recommendedName>
</protein>
<name>A0A830H8L0_9CHLO</name>
<evidence type="ECO:0000256" key="1">
    <source>
        <dbReference type="SAM" id="MobiDB-lite"/>
    </source>
</evidence>
<proteinExistence type="predicted"/>
<feature type="compositionally biased region" description="Low complexity" evidence="1">
    <location>
        <begin position="281"/>
        <end position="318"/>
    </location>
</feature>
<dbReference type="PANTHER" id="PTHR21512">
    <property type="entry name" value="TRAFFICKING PROTEIN PARTICLE COMPLEX SUBUNIT 9"/>
    <property type="match status" value="1"/>
</dbReference>
<dbReference type="OrthoDB" id="27962at2759"/>
<sequence length="1271" mass="134000">MESWSGWSGGTRTPASSSIQALADLPVALLRVDSASSASSSSLYERLVSSNTSLPLSAVQPFYRARNGKSPFARMPWHASACASLHIRHMNVQSSSSSPSNSRRHLAAATMHASNAPRMAVGILHCPSWAATGRTLEQAYAAFANEVAARVATAKHLPPLSVRLFAFEPLEQHAEEDRAVGGSRGLENLIVFPHGGIAEVRAHVHTMFCDLAAEAIMALESWVLSATPEVVSLLTPLDLLDVATTAAAAAPAPAATTYDEPFEAVSENESNITRQKAPMYSTTSTATNTSTAATATAATTSTTTATTSSTAATATSQSTTAQIAHSTLDDRERIILRHGRLRKSIGDVCLMVGSPLDALEHYETSAELSRQVGDTCWQAAALEGRACAILLAHHLGVAIDDSEDDADGGTVALAARMPGVHGTPARWAAASDGVLEQVDQLVVTTEAEADAIKQARVEISGMLREAATLLGAHAARCSSARVPWLEAELRHGLYLAGCPPVRAELGAGSSATARAAERERQRAELSLAVARCEQSVDALGSEMDRVQARTILASLCLAASRPERQAVHLSAAATGGSSLLRTAPRTAAHALRSALDNLQKSPSPPRHGSAARAPLWPSAEAAALASMLSITRNAGEWTEAARCALQLLRFHATRVPANVQREAVEALGAIGDDGAAPELLDGFGPPHVRFVAVGASRGVTVSPVNPASFQRAATACAKERKRRGEEMGEGSVPKSDGSAFLVDRRRKASSGEDNNPTASLLAAAFAASLTTSPGKSSPRVALDADGHASVVAGAYWLLDEIVAVEVEVVNECLVALPLSSISLWVEAVDSAAATSLSEDSTESGWYTYFDPIPSLPPDAALRADAKAMRLTLRGVPRRRWLGDEPSPTAPSNVPAACFAVRGLVVSLPSGASWRVPLEPSRRNKAIALGAWKRRHVPPPAPRKGATVSTEIPTAPIPAFESHAVVTFPELPLLRVGIDLAGAPRVLPPPPGDGPLPAYVLFEGEEVAATVRAINASPVRQRDVAYVSLSVLETSNPAMLDEISVSLESDISSNWHDKLPLRPGGEITCSATIVAGQSRGEPRDVGFALDYVGWLEPSTARIGRRSEGALRISVVPGIEVSHARLTVETKAGHHHEQQQEEEETIEVTAEAQVTNRIAAHAVEVAGAAGELPPGGSCWVNLVLRARRELVTSAAAERGKQKDRFTNELRGEVQSQLALEWSVALDIAGMPRNAPVGTAVVVSRDHDAPVRRGRALTTRSCVLEAMNVLFEHL</sequence>
<dbReference type="AlphaFoldDB" id="A0A830H8L0"/>
<feature type="domain" description="Trs120/TRAPPC9 N-terminal" evidence="2">
    <location>
        <begin position="179"/>
        <end position="398"/>
    </location>
</feature>
<keyword evidence="4" id="KW-1185">Reference proteome</keyword>
<evidence type="ECO:0000259" key="2">
    <source>
        <dbReference type="Pfam" id="PF08626"/>
    </source>
</evidence>
<reference evidence="3" key="1">
    <citation type="submission" date="2020-10" db="EMBL/GenBank/DDBJ databases">
        <title>Unveiling of a novel bifunctional photoreceptor, Dualchrome1, isolated from a cosmopolitan green alga.</title>
        <authorList>
            <person name="Suzuki S."/>
            <person name="Kawachi M."/>
        </authorList>
    </citation>
    <scope>NUCLEOTIDE SEQUENCE</scope>
    <source>
        <strain evidence="3">NIES 2893</strain>
    </source>
</reference>
<evidence type="ECO:0000313" key="4">
    <source>
        <dbReference type="Proteomes" id="UP000660262"/>
    </source>
</evidence>
<dbReference type="Pfam" id="PF08626">
    <property type="entry name" value="TRAPPC9-Trs120"/>
    <property type="match status" value="1"/>
</dbReference>
<accession>A0A830H8L0</accession>
<evidence type="ECO:0000313" key="3">
    <source>
        <dbReference type="EMBL" id="GHP01991.1"/>
    </source>
</evidence>